<dbReference type="InterPro" id="IPR011059">
    <property type="entry name" value="Metal-dep_hydrolase_composite"/>
</dbReference>
<evidence type="ECO:0000313" key="2">
    <source>
        <dbReference type="EMBL" id="ROR73373.1"/>
    </source>
</evidence>
<reference evidence="2 3" key="1">
    <citation type="submission" date="2018-11" db="EMBL/GenBank/DDBJ databases">
        <title>Sequencing the genomes of 1000 actinobacteria strains.</title>
        <authorList>
            <person name="Klenk H.-P."/>
        </authorList>
    </citation>
    <scope>NUCLEOTIDE SEQUENCE [LARGE SCALE GENOMIC DNA]</scope>
    <source>
        <strain evidence="2 3">DSM 11294</strain>
    </source>
</reference>
<protein>
    <submittedName>
        <fullName evidence="2">N-acyl-D-aspartate/D-glutamate deacylase</fullName>
    </submittedName>
</protein>
<dbReference type="Pfam" id="PF07969">
    <property type="entry name" value="Amidohydro_3"/>
    <property type="match status" value="1"/>
</dbReference>
<dbReference type="SUPFAM" id="SSF51556">
    <property type="entry name" value="Metallo-dependent hydrolases"/>
    <property type="match status" value="1"/>
</dbReference>
<dbReference type="RefSeq" id="WP_123303802.1">
    <property type="nucleotide sequence ID" value="NZ_RKHK01000001.1"/>
</dbReference>
<dbReference type="Gene3D" id="2.30.40.10">
    <property type="entry name" value="Urease, subunit C, domain 1"/>
    <property type="match status" value="1"/>
</dbReference>
<sequence>MAGEALDLLLRGARVIDPETGLDGIRDVGVRRGRIEAITTPGALEGPGAAPQDSVRIGAAEQLDLTGLVLAPGFIDLHSHAQSINGLRLQALDGVTTSLDLEAGALPVAPAYERAAAEGRPINYGYAANWLLARILEVENLPDPEPGSFRRQSAVGLAALQGLTAWQEPAPPEAVSAVLERLRNGVAEGGIGFGVLVGYSPGSGRVEMYRLAELAAELNVPMFVHGRYKEADDPLSAVEGALELIALATATGAPVHLCHVNSTYALAEDLVLDAIAQAQDRGARLTTEAYPYHASSTSIGASFLSPEQMSSRGKPASSIRYLATGERVASYERLAELRATDPGGTVVIDYLDPEDPEQMGRLHRILTFPGTAVASDAMLPQIGGRRTGADLEQEWPLPDEAFEHPRSAGCFTRVLGHISRELGLMSLNSAIERASYLPATILEGCVPAMRRKGRVQVGCDADLTIFDPATVTDRATFEDLQPAAGISHVLVGGQFVVRDGRLDPAAMPGAPVLSGAPVLAGAPAKWGAL</sequence>
<dbReference type="Proteomes" id="UP000280668">
    <property type="component" value="Unassembled WGS sequence"/>
</dbReference>
<dbReference type="NCBIfam" id="NF006560">
    <property type="entry name" value="PRK09061.1"/>
    <property type="match status" value="1"/>
</dbReference>
<dbReference type="OrthoDB" id="9763537at2"/>
<accession>A0A3N2BDP0</accession>
<comment type="caution">
    <text evidence="2">The sequence shown here is derived from an EMBL/GenBank/DDBJ whole genome shotgun (WGS) entry which is preliminary data.</text>
</comment>
<dbReference type="InterPro" id="IPR032466">
    <property type="entry name" value="Metal_Hydrolase"/>
</dbReference>
<dbReference type="AlphaFoldDB" id="A0A3N2BDP0"/>
<dbReference type="GO" id="GO:0006145">
    <property type="term" value="P:purine nucleobase catabolic process"/>
    <property type="evidence" value="ECO:0007669"/>
    <property type="project" value="TreeGrafter"/>
</dbReference>
<dbReference type="GO" id="GO:0004038">
    <property type="term" value="F:allantoinase activity"/>
    <property type="evidence" value="ECO:0007669"/>
    <property type="project" value="TreeGrafter"/>
</dbReference>
<dbReference type="SUPFAM" id="SSF51338">
    <property type="entry name" value="Composite domain of metallo-dependent hydrolases"/>
    <property type="match status" value="1"/>
</dbReference>
<dbReference type="PANTHER" id="PTHR43668:SF2">
    <property type="entry name" value="ALLANTOINASE"/>
    <property type="match status" value="1"/>
</dbReference>
<dbReference type="PANTHER" id="PTHR43668">
    <property type="entry name" value="ALLANTOINASE"/>
    <property type="match status" value="1"/>
</dbReference>
<dbReference type="InterPro" id="IPR013108">
    <property type="entry name" value="Amidohydro_3"/>
</dbReference>
<evidence type="ECO:0000313" key="3">
    <source>
        <dbReference type="Proteomes" id="UP000280668"/>
    </source>
</evidence>
<evidence type="ECO:0000259" key="1">
    <source>
        <dbReference type="Pfam" id="PF07969"/>
    </source>
</evidence>
<dbReference type="InterPro" id="IPR050138">
    <property type="entry name" value="DHOase/Allantoinase_Hydrolase"/>
</dbReference>
<feature type="domain" description="Amidohydrolase 3" evidence="1">
    <location>
        <begin position="63"/>
        <end position="497"/>
    </location>
</feature>
<dbReference type="GO" id="GO:0005737">
    <property type="term" value="C:cytoplasm"/>
    <property type="evidence" value="ECO:0007669"/>
    <property type="project" value="TreeGrafter"/>
</dbReference>
<gene>
    <name evidence="2" type="ORF">EDD31_1750</name>
</gene>
<proteinExistence type="predicted"/>
<dbReference type="EMBL" id="RKHK01000001">
    <property type="protein sequence ID" value="ROR73373.1"/>
    <property type="molecule type" value="Genomic_DNA"/>
</dbReference>
<keyword evidence="3" id="KW-1185">Reference proteome</keyword>
<organism evidence="2 3">
    <name type="scientific">Bogoriella caseilytica</name>
    <dbReference type="NCBI Taxonomy" id="56055"/>
    <lineage>
        <taxon>Bacteria</taxon>
        <taxon>Bacillati</taxon>
        <taxon>Actinomycetota</taxon>
        <taxon>Actinomycetes</taxon>
        <taxon>Micrococcales</taxon>
        <taxon>Bogoriellaceae</taxon>
        <taxon>Bogoriella</taxon>
    </lineage>
</organism>
<dbReference type="Gene3D" id="3.20.20.140">
    <property type="entry name" value="Metal-dependent hydrolases"/>
    <property type="match status" value="1"/>
</dbReference>
<name>A0A3N2BDP0_9MICO</name>